<gene>
    <name evidence="1" type="ORF">M8013_06145</name>
</gene>
<evidence type="ECO:0000313" key="1">
    <source>
        <dbReference type="EMBL" id="MCU6668336.1"/>
    </source>
</evidence>
<comment type="caution">
    <text evidence="1">The sequence shown here is derived from an EMBL/GenBank/DDBJ whole genome shotgun (WGS) entry which is preliminary data.</text>
</comment>
<dbReference type="EMBL" id="JAMGZJ010000070">
    <property type="protein sequence ID" value="MCU6668336.1"/>
    <property type="molecule type" value="Genomic_DNA"/>
</dbReference>
<keyword evidence="2" id="KW-1185">Reference proteome</keyword>
<evidence type="ECO:0000313" key="2">
    <source>
        <dbReference type="Proteomes" id="UP001061282"/>
    </source>
</evidence>
<proteinExistence type="predicted"/>
<accession>A0A9J6Q9C5</accession>
<reference evidence="1" key="1">
    <citation type="submission" date="2022-05" db="EMBL/GenBank/DDBJ databases">
        <title>Description of a novel species of Leclercia; Leclercia tamurae and the Proposal for a Novel Genus Silvania gen. nov. Containing Two Novel Species Silvania hatchlandensis sp. nov. and Silvania confinis sp. nov. Isolated from the Rhizosphere of Oak.</title>
        <authorList>
            <person name="Maddock D.W."/>
            <person name="Brady C.L."/>
            <person name="Denman S."/>
            <person name="Arnold D."/>
        </authorList>
    </citation>
    <scope>NUCLEOTIDE SEQUENCE</scope>
    <source>
        <strain evidence="1">H4N4</strain>
    </source>
</reference>
<sequence>MKVEYLVTIEIKDSFCKTKKAFINFIQSNADILLIKEKVTYKNNSFNLEILEEKSPSERHKIFHLKVKSGHEGEIESFVEFLKVLRGMLHIASKNNIQTIWDDISYNYSLKCYPIIHEIENLMRKLITKFMLTNVGLGWIETTFPEELLKAKRDRSTSGNNNYLYETDFIQLSNFLFDSYRTQDIDELILTIKNHKDDSIKIENIKEFIPLSNWQRYFQKHVDCEATYLKARWEKLYLLRCKIAHNNIFDKNDYDLIITLNNEVKPILEKAISSLDKITVSESEREELAENVAINNNQYYGDFIVSWKLFEKRVMDLAYKSNIAPDNKVMPLSPLILRLRERSLISEDFVEQFLRLREIRNIVVHDLNREITIHDLEYYTMLLKGLTNMV</sequence>
<name>A0A9J6Q9C5_9ENTR</name>
<dbReference type="Proteomes" id="UP001061282">
    <property type="component" value="Unassembled WGS sequence"/>
</dbReference>
<protein>
    <submittedName>
        <fullName evidence="1">HEPN domain-containing protein</fullName>
    </submittedName>
</protein>
<dbReference type="RefSeq" id="WP_271266922.1">
    <property type="nucleotide sequence ID" value="NZ_JAMGZJ010000070.1"/>
</dbReference>
<organism evidence="1 2">
    <name type="scientific">Silvania confinis</name>
    <dbReference type="NCBI Taxonomy" id="2926470"/>
    <lineage>
        <taxon>Bacteria</taxon>
        <taxon>Pseudomonadati</taxon>
        <taxon>Pseudomonadota</taxon>
        <taxon>Gammaproteobacteria</taxon>
        <taxon>Enterobacterales</taxon>
        <taxon>Enterobacteriaceae</taxon>
        <taxon>Silvania</taxon>
    </lineage>
</organism>
<dbReference type="AlphaFoldDB" id="A0A9J6Q9C5"/>